<protein>
    <recommendedName>
        <fullName evidence="6">Transcription repressor</fullName>
    </recommendedName>
    <alternativeName>
        <fullName evidence="6">Ovate family protein</fullName>
    </alternativeName>
</protein>
<evidence type="ECO:0000256" key="2">
    <source>
        <dbReference type="ARBA" id="ARBA00022491"/>
    </source>
</evidence>
<keyword evidence="10" id="KW-1185">Reference proteome</keyword>
<accession>A0AAP0JS42</accession>
<comment type="subcellular location">
    <subcellularLocation>
        <location evidence="1 6">Nucleus</location>
    </subcellularLocation>
</comment>
<dbReference type="Gene3D" id="3.40.50.300">
    <property type="entry name" value="P-loop containing nucleotide triphosphate hydrolases"/>
    <property type="match status" value="1"/>
</dbReference>
<dbReference type="EMBL" id="JBBNAE010000003">
    <property type="protein sequence ID" value="KAK9138725.1"/>
    <property type="molecule type" value="Genomic_DNA"/>
</dbReference>
<evidence type="ECO:0000256" key="6">
    <source>
        <dbReference type="RuleBase" id="RU367028"/>
    </source>
</evidence>
<feature type="domain" description="OVATE" evidence="8">
    <location>
        <begin position="307"/>
        <end position="366"/>
    </location>
</feature>
<keyword evidence="2 6" id="KW-0678">Repressor</keyword>
<name>A0AAP0JS42_9MAGN</name>
<dbReference type="PANTHER" id="PTHR33057:SF114">
    <property type="entry name" value="TRANSCRIPTION REPRESSOR-RELATED"/>
    <property type="match status" value="1"/>
</dbReference>
<gene>
    <name evidence="9" type="ORF">Sjap_009319</name>
</gene>
<evidence type="ECO:0000256" key="7">
    <source>
        <dbReference type="SAM" id="MobiDB-lite"/>
    </source>
</evidence>
<dbReference type="Pfam" id="PF04844">
    <property type="entry name" value="Ovate"/>
    <property type="match status" value="1"/>
</dbReference>
<organism evidence="9 10">
    <name type="scientific">Stephania japonica</name>
    <dbReference type="NCBI Taxonomy" id="461633"/>
    <lineage>
        <taxon>Eukaryota</taxon>
        <taxon>Viridiplantae</taxon>
        <taxon>Streptophyta</taxon>
        <taxon>Embryophyta</taxon>
        <taxon>Tracheophyta</taxon>
        <taxon>Spermatophyta</taxon>
        <taxon>Magnoliopsida</taxon>
        <taxon>Ranunculales</taxon>
        <taxon>Menispermaceae</taxon>
        <taxon>Menispermoideae</taxon>
        <taxon>Cissampelideae</taxon>
        <taxon>Stephania</taxon>
    </lineage>
</organism>
<dbReference type="PANTHER" id="PTHR33057">
    <property type="entry name" value="TRANSCRIPTION REPRESSOR OFP7-RELATED"/>
    <property type="match status" value="1"/>
</dbReference>
<dbReference type="AlphaFoldDB" id="A0AAP0JS42"/>
<evidence type="ECO:0000256" key="4">
    <source>
        <dbReference type="ARBA" id="ARBA00023163"/>
    </source>
</evidence>
<dbReference type="Proteomes" id="UP001417504">
    <property type="component" value="Unassembled WGS sequence"/>
</dbReference>
<dbReference type="InterPro" id="IPR038933">
    <property type="entry name" value="Ovate"/>
</dbReference>
<sequence>MRKLGPPQEESDSSHIQKISSGPNNVLAAKELSSKNYVADVPKDDVNPLRSYNYKETQSTTSMAGYGSSNFNATKGIIGISQPCRVVVLATAKRVAYELGLRLGKDVGFQARHDRRVESSCSIKFMTNGILLRETQVGKDIAESLQHALINIGLSLLHCFVVVIVACFGDIVTLTVVAATGKQCEDHELSQKRMKEQIFEADSLYEARKFEELSVNHGSFVELPDHPKIDASSSITNDSSASVEGELSLIEAGEKLPESVDWREKCAIVPVKDQGQCLSLSEGGRRESRRYGDDNSGSTKCIVMVAMDKYSYDPRKDFIDSMVEMITVNQIEDPKDLRCFLNCYVSIPCSKIPQYCRICEIVGYLL</sequence>
<comment type="caution">
    <text evidence="9">The sequence shown here is derived from an EMBL/GenBank/DDBJ whole genome shotgun (WGS) entry which is preliminary data.</text>
</comment>
<dbReference type="Gene3D" id="3.90.70.10">
    <property type="entry name" value="Cysteine proteinases"/>
    <property type="match status" value="1"/>
</dbReference>
<dbReference type="InterPro" id="IPR027417">
    <property type="entry name" value="P-loop_NTPase"/>
</dbReference>
<keyword evidence="5 6" id="KW-0539">Nucleus</keyword>
<evidence type="ECO:0000256" key="3">
    <source>
        <dbReference type="ARBA" id="ARBA00023015"/>
    </source>
</evidence>
<feature type="region of interest" description="Disordered" evidence="7">
    <location>
        <begin position="1"/>
        <end position="23"/>
    </location>
</feature>
<dbReference type="SUPFAM" id="SSF54001">
    <property type="entry name" value="Cysteine proteinases"/>
    <property type="match status" value="1"/>
</dbReference>
<dbReference type="GO" id="GO:0045892">
    <property type="term" value="P:negative regulation of DNA-templated transcription"/>
    <property type="evidence" value="ECO:0007669"/>
    <property type="project" value="UniProtKB-UniRule"/>
</dbReference>
<keyword evidence="3 6" id="KW-0805">Transcription regulation</keyword>
<evidence type="ECO:0000313" key="10">
    <source>
        <dbReference type="Proteomes" id="UP001417504"/>
    </source>
</evidence>
<comment type="function">
    <text evidence="6">Transcriptional repressor that regulates multiple aspects of plant growth and development.</text>
</comment>
<evidence type="ECO:0000313" key="9">
    <source>
        <dbReference type="EMBL" id="KAK9138725.1"/>
    </source>
</evidence>
<feature type="compositionally biased region" description="Polar residues" evidence="7">
    <location>
        <begin position="14"/>
        <end position="23"/>
    </location>
</feature>
<evidence type="ECO:0000256" key="5">
    <source>
        <dbReference type="ARBA" id="ARBA00023242"/>
    </source>
</evidence>
<keyword evidence="4 6" id="KW-0804">Transcription</keyword>
<proteinExistence type="predicted"/>
<reference evidence="9 10" key="1">
    <citation type="submission" date="2024-01" db="EMBL/GenBank/DDBJ databases">
        <title>Genome assemblies of Stephania.</title>
        <authorList>
            <person name="Yang L."/>
        </authorList>
    </citation>
    <scope>NUCLEOTIDE SEQUENCE [LARGE SCALE GENOMIC DNA]</scope>
    <source>
        <strain evidence="9">QJT</strain>
        <tissue evidence="9">Leaf</tissue>
    </source>
</reference>
<dbReference type="InterPro" id="IPR038765">
    <property type="entry name" value="Papain-like_cys_pep_sf"/>
</dbReference>
<dbReference type="PROSITE" id="PS51754">
    <property type="entry name" value="OVATE"/>
    <property type="match status" value="1"/>
</dbReference>
<dbReference type="GO" id="GO:0005634">
    <property type="term" value="C:nucleus"/>
    <property type="evidence" value="ECO:0007669"/>
    <property type="project" value="UniProtKB-SubCell"/>
</dbReference>
<evidence type="ECO:0000259" key="8">
    <source>
        <dbReference type="PROSITE" id="PS51754"/>
    </source>
</evidence>
<dbReference type="InterPro" id="IPR006458">
    <property type="entry name" value="Ovate_C"/>
</dbReference>
<evidence type="ECO:0000256" key="1">
    <source>
        <dbReference type="ARBA" id="ARBA00004123"/>
    </source>
</evidence>